<feature type="compositionally biased region" description="Low complexity" evidence="4">
    <location>
        <begin position="286"/>
        <end position="299"/>
    </location>
</feature>
<evidence type="ECO:0000313" key="7">
    <source>
        <dbReference type="Proteomes" id="UP001234343"/>
    </source>
</evidence>
<dbReference type="Proteomes" id="UP001234343">
    <property type="component" value="Unassembled WGS sequence"/>
</dbReference>
<evidence type="ECO:0000256" key="3">
    <source>
        <dbReference type="PROSITE-ProRule" id="PRU00339"/>
    </source>
</evidence>
<dbReference type="CDD" id="cd00118">
    <property type="entry name" value="LysM"/>
    <property type="match status" value="1"/>
</dbReference>
<dbReference type="RefSeq" id="WP_289363781.1">
    <property type="nucleotide sequence ID" value="NZ_JAUCBP010000002.1"/>
</dbReference>
<evidence type="ECO:0000256" key="4">
    <source>
        <dbReference type="SAM" id="MobiDB-lite"/>
    </source>
</evidence>
<dbReference type="PANTHER" id="PTHR45586:SF1">
    <property type="entry name" value="LIPOPOLYSACCHARIDE ASSEMBLY PROTEIN B"/>
    <property type="match status" value="1"/>
</dbReference>
<accession>A0ABT7SU39</accession>
<dbReference type="InterPro" id="IPR018392">
    <property type="entry name" value="LysM"/>
</dbReference>
<evidence type="ECO:0000256" key="2">
    <source>
        <dbReference type="ARBA" id="ARBA00022803"/>
    </source>
</evidence>
<feature type="repeat" description="TPR" evidence="3">
    <location>
        <begin position="38"/>
        <end position="71"/>
    </location>
</feature>
<organism evidence="6 7">
    <name type="scientific">Alteromonas arenosi</name>
    <dbReference type="NCBI Taxonomy" id="3055817"/>
    <lineage>
        <taxon>Bacteria</taxon>
        <taxon>Pseudomonadati</taxon>
        <taxon>Pseudomonadota</taxon>
        <taxon>Gammaproteobacteria</taxon>
        <taxon>Alteromonadales</taxon>
        <taxon>Alteromonadaceae</taxon>
        <taxon>Alteromonas/Salinimonas group</taxon>
        <taxon>Alteromonas</taxon>
    </lineage>
</organism>
<dbReference type="PANTHER" id="PTHR45586">
    <property type="entry name" value="TPR REPEAT-CONTAINING PROTEIN PA4667"/>
    <property type="match status" value="1"/>
</dbReference>
<dbReference type="EMBL" id="JAUCBP010000002">
    <property type="protein sequence ID" value="MDM7859696.1"/>
    <property type="molecule type" value="Genomic_DNA"/>
</dbReference>
<dbReference type="Gene3D" id="3.10.350.10">
    <property type="entry name" value="LysM domain"/>
    <property type="match status" value="1"/>
</dbReference>
<dbReference type="Pfam" id="PF14559">
    <property type="entry name" value="TPR_19"/>
    <property type="match status" value="1"/>
</dbReference>
<feature type="domain" description="LysM" evidence="5">
    <location>
        <begin position="345"/>
        <end position="389"/>
    </location>
</feature>
<protein>
    <submittedName>
        <fullName evidence="6">Type IV pilus biogenesis/stability protein PilW</fullName>
    </submittedName>
</protein>
<dbReference type="InterPro" id="IPR036779">
    <property type="entry name" value="LysM_dom_sf"/>
</dbReference>
<evidence type="ECO:0000259" key="5">
    <source>
        <dbReference type="PROSITE" id="PS51782"/>
    </source>
</evidence>
<dbReference type="InterPro" id="IPR019734">
    <property type="entry name" value="TPR_rpt"/>
</dbReference>
<evidence type="ECO:0000256" key="1">
    <source>
        <dbReference type="ARBA" id="ARBA00022737"/>
    </source>
</evidence>
<dbReference type="Pfam" id="PF13181">
    <property type="entry name" value="TPR_8"/>
    <property type="match status" value="1"/>
</dbReference>
<name>A0ABT7SU39_9ALTE</name>
<dbReference type="Gene3D" id="1.25.40.10">
    <property type="entry name" value="Tetratricopeptide repeat domain"/>
    <property type="match status" value="1"/>
</dbReference>
<dbReference type="InterPro" id="IPR013360">
    <property type="entry name" value="Pilus_4_PilW"/>
</dbReference>
<dbReference type="PROSITE" id="PS50005">
    <property type="entry name" value="TPR"/>
    <property type="match status" value="2"/>
</dbReference>
<dbReference type="PROSITE" id="PS51782">
    <property type="entry name" value="LYSM"/>
    <property type="match status" value="1"/>
</dbReference>
<feature type="repeat" description="TPR" evidence="3">
    <location>
        <begin position="72"/>
        <end position="105"/>
    </location>
</feature>
<dbReference type="SUPFAM" id="SSF48452">
    <property type="entry name" value="TPR-like"/>
    <property type="match status" value="1"/>
</dbReference>
<dbReference type="InterPro" id="IPR051012">
    <property type="entry name" value="CellSynth/LPSAsmb/PSIAsmb"/>
</dbReference>
<dbReference type="InterPro" id="IPR011990">
    <property type="entry name" value="TPR-like_helical_dom_sf"/>
</dbReference>
<evidence type="ECO:0000313" key="6">
    <source>
        <dbReference type="EMBL" id="MDM7859696.1"/>
    </source>
</evidence>
<dbReference type="SMART" id="SM00028">
    <property type="entry name" value="TPR"/>
    <property type="match status" value="5"/>
</dbReference>
<reference evidence="6 7" key="1">
    <citation type="submission" date="2023-06" db="EMBL/GenBank/DDBJ databases">
        <title>Alteromonas sp. ASW11-36 isolated from intertidal sand.</title>
        <authorList>
            <person name="Li Y."/>
        </authorList>
    </citation>
    <scope>NUCLEOTIDE SEQUENCE [LARGE SCALE GENOMIC DNA]</scope>
    <source>
        <strain evidence="6 7">ASW11-36</strain>
    </source>
</reference>
<sequence length="401" mass="45313">MFLRSAIIVSMILLSGCVSEPLPEGFERSNDFDQVEAAKTRISLGLTYLKNGNYTQAKINLDKALEFAPRLADAHYSMAYYYQLVDEVVRAEESYKNALKLDSRNPDIANSYGAFLCQQSRYEEAKEFFMRAVNSQSYANSAETYENMALCSLSQNRSLDAINYLNTALNHQPTRAKSLFLLAELQAQAGQYNEAKQTLARYQRVARVSADTLWLSVQIERGLGEYEMAEGYGEMLMRMYPGHRLTKRYITSIEEQAEQTVRVTRKPAPIEDTPLPAQDAEEVVEPEPVVTPPETTQVEPEPEPEVETRVTPNDDVTETPEVVIPVTPEVSSATGTPVMDGDRVIKHQVAKRENLYRISLRYNVKIQSLIEWNNLPESGAIDYGMLLWVVDPATIESEQEQ</sequence>
<dbReference type="SUPFAM" id="SSF54106">
    <property type="entry name" value="LysM domain"/>
    <property type="match status" value="1"/>
</dbReference>
<dbReference type="NCBIfam" id="TIGR02521">
    <property type="entry name" value="type_IV_pilW"/>
    <property type="match status" value="1"/>
</dbReference>
<dbReference type="Pfam" id="PF01476">
    <property type="entry name" value="LysM"/>
    <property type="match status" value="1"/>
</dbReference>
<comment type="caution">
    <text evidence="6">The sequence shown here is derived from an EMBL/GenBank/DDBJ whole genome shotgun (WGS) entry which is preliminary data.</text>
</comment>
<keyword evidence="7" id="KW-1185">Reference proteome</keyword>
<dbReference type="PROSITE" id="PS51257">
    <property type="entry name" value="PROKAR_LIPOPROTEIN"/>
    <property type="match status" value="1"/>
</dbReference>
<feature type="region of interest" description="Disordered" evidence="4">
    <location>
        <begin position="260"/>
        <end position="314"/>
    </location>
</feature>
<keyword evidence="2 3" id="KW-0802">TPR repeat</keyword>
<proteinExistence type="predicted"/>
<keyword evidence="1" id="KW-0677">Repeat</keyword>
<gene>
    <name evidence="6" type="primary">pilW</name>
    <name evidence="6" type="ORF">QTP81_03615</name>
</gene>